<evidence type="ECO:0000256" key="1">
    <source>
        <dbReference type="ARBA" id="ARBA00005896"/>
    </source>
</evidence>
<evidence type="ECO:0000256" key="5">
    <source>
        <dbReference type="ARBA" id="ARBA00023004"/>
    </source>
</evidence>
<name>A0ABT3TIU7_9GAMM</name>
<protein>
    <submittedName>
        <fullName evidence="7">TauD/TfdA family dioxygenase</fullName>
    </submittedName>
</protein>
<dbReference type="InterPro" id="IPR003819">
    <property type="entry name" value="TauD/TfdA-like"/>
</dbReference>
<comment type="caution">
    <text evidence="7">The sequence shown here is derived from an EMBL/GenBank/DDBJ whole genome shotgun (WGS) entry which is preliminary data.</text>
</comment>
<feature type="domain" description="TauD/TfdA-like" evidence="6">
    <location>
        <begin position="8"/>
        <end position="294"/>
    </location>
</feature>
<reference evidence="7" key="1">
    <citation type="submission" date="2019-02" db="EMBL/GenBank/DDBJ databases">
        <authorList>
            <person name="Li S.-H."/>
        </authorList>
    </citation>
    <scope>NUCLEOTIDE SEQUENCE</scope>
    <source>
        <strain evidence="7">IMCC14734</strain>
    </source>
</reference>
<keyword evidence="4" id="KW-0560">Oxidoreductase</keyword>
<evidence type="ECO:0000313" key="8">
    <source>
        <dbReference type="Proteomes" id="UP001143362"/>
    </source>
</evidence>
<dbReference type="EMBL" id="SHNN01000003">
    <property type="protein sequence ID" value="MCX2982257.1"/>
    <property type="molecule type" value="Genomic_DNA"/>
</dbReference>
<organism evidence="7 8">
    <name type="scientific">Candidatus Litorirhabdus singularis</name>
    <dbReference type="NCBI Taxonomy" id="2518993"/>
    <lineage>
        <taxon>Bacteria</taxon>
        <taxon>Pseudomonadati</taxon>
        <taxon>Pseudomonadota</taxon>
        <taxon>Gammaproteobacteria</taxon>
        <taxon>Cellvibrionales</taxon>
        <taxon>Halieaceae</taxon>
        <taxon>Candidatus Litorirhabdus</taxon>
    </lineage>
</organism>
<dbReference type="PANTHER" id="PTHR43779">
    <property type="entry name" value="DIOXYGENASE RV0097-RELATED"/>
    <property type="match status" value="1"/>
</dbReference>
<evidence type="ECO:0000313" key="7">
    <source>
        <dbReference type="EMBL" id="MCX2982257.1"/>
    </source>
</evidence>
<proteinExistence type="inferred from homology"/>
<evidence type="ECO:0000256" key="4">
    <source>
        <dbReference type="ARBA" id="ARBA00023002"/>
    </source>
</evidence>
<dbReference type="PANTHER" id="PTHR43779:SF3">
    <property type="entry name" value="(3R)-3-[(CARBOXYMETHYL)AMINO]FATTY ACID OXYGENASE_DECARBOXYLASE"/>
    <property type="match status" value="1"/>
</dbReference>
<sequence length="309" mass="34899">MGLQTRLLDSVGAEVTGFDINAPMTPQLQAELKALWYEHGILLFRGQEVTPEKQIEFSRIFGPLEMHPLATTTSLDYPELFVLENGGDKDKYQTAFYKGQEIVGRLDWHKDLHYTGKPNHGALLRAVVVASEDGLTGFGDLQKAYDALAPALKEKLAGLEVAYQFNMQRRQMRFVDVEDYEPGPDSPKKPSDMGFPDFPDAIYPIVVQHPVTGANLLEIVEQFLDRVIDPERAGMNDSEADELLRELVAHTRKPEFHYFHEWQQGDMVLWDNWRAMHCTSGTKPGVKRLINRTTIAGDVMLGRQLAEAS</sequence>
<keyword evidence="5" id="KW-0408">Iron</keyword>
<keyword evidence="3 7" id="KW-0223">Dioxygenase</keyword>
<dbReference type="Pfam" id="PF02668">
    <property type="entry name" value="TauD"/>
    <property type="match status" value="1"/>
</dbReference>
<dbReference type="InterPro" id="IPR051178">
    <property type="entry name" value="TfdA_dioxygenase"/>
</dbReference>
<evidence type="ECO:0000259" key="6">
    <source>
        <dbReference type="Pfam" id="PF02668"/>
    </source>
</evidence>
<evidence type="ECO:0000256" key="2">
    <source>
        <dbReference type="ARBA" id="ARBA00022723"/>
    </source>
</evidence>
<dbReference type="RefSeq" id="WP_279246282.1">
    <property type="nucleotide sequence ID" value="NZ_SHNN01000003.1"/>
</dbReference>
<dbReference type="Gene3D" id="3.60.130.10">
    <property type="entry name" value="Clavaminate synthase-like"/>
    <property type="match status" value="1"/>
</dbReference>
<dbReference type="GO" id="GO:0051213">
    <property type="term" value="F:dioxygenase activity"/>
    <property type="evidence" value="ECO:0007669"/>
    <property type="project" value="UniProtKB-KW"/>
</dbReference>
<evidence type="ECO:0000256" key="3">
    <source>
        <dbReference type="ARBA" id="ARBA00022964"/>
    </source>
</evidence>
<dbReference type="Proteomes" id="UP001143362">
    <property type="component" value="Unassembled WGS sequence"/>
</dbReference>
<gene>
    <name evidence="7" type="ORF">EYC98_15450</name>
</gene>
<keyword evidence="2" id="KW-0479">Metal-binding</keyword>
<dbReference type="SUPFAM" id="SSF51197">
    <property type="entry name" value="Clavaminate synthase-like"/>
    <property type="match status" value="1"/>
</dbReference>
<dbReference type="InterPro" id="IPR042098">
    <property type="entry name" value="TauD-like_sf"/>
</dbReference>
<comment type="similarity">
    <text evidence="1">Belongs to the TfdA dioxygenase family.</text>
</comment>
<accession>A0ABT3TIU7</accession>
<keyword evidence="8" id="KW-1185">Reference proteome</keyword>